<evidence type="ECO:0000313" key="1">
    <source>
        <dbReference type="EMBL" id="EYC23692.1"/>
    </source>
</evidence>
<gene>
    <name evidence="1" type="primary">Acey_s0015.g2789</name>
    <name evidence="1" type="ORF">Y032_0015g2789</name>
</gene>
<proteinExistence type="predicted"/>
<sequence>MVHFVAFPSALGPTTSAPLSGSKPPCSPAYPHANILYSFCLVDGGPRACGFQINLILILKLQLKLTAAPDRWEAARYLCGPTCLQIQINHCVGGSAYPTWVCCTQPVPIKRPRLNDVQEPSRGEVATRRLQLIESAAQFHHLLPATVSSSSILLSRQPCTSIVHVYD</sequence>
<name>A0A016V9L0_9BILA</name>
<protein>
    <submittedName>
        <fullName evidence="1">Uncharacterized protein</fullName>
    </submittedName>
</protein>
<reference evidence="2" key="1">
    <citation type="journal article" date="2015" name="Nat. Genet.">
        <title>The genome and transcriptome of the zoonotic hookworm Ancylostoma ceylanicum identify infection-specific gene families.</title>
        <authorList>
            <person name="Schwarz E.M."/>
            <person name="Hu Y."/>
            <person name="Antoshechkin I."/>
            <person name="Miller M.M."/>
            <person name="Sternberg P.W."/>
            <person name="Aroian R.V."/>
        </authorList>
    </citation>
    <scope>NUCLEOTIDE SEQUENCE</scope>
    <source>
        <strain evidence="2">HY135</strain>
    </source>
</reference>
<evidence type="ECO:0000313" key="2">
    <source>
        <dbReference type="Proteomes" id="UP000024635"/>
    </source>
</evidence>
<organism evidence="1 2">
    <name type="scientific">Ancylostoma ceylanicum</name>
    <dbReference type="NCBI Taxonomy" id="53326"/>
    <lineage>
        <taxon>Eukaryota</taxon>
        <taxon>Metazoa</taxon>
        <taxon>Ecdysozoa</taxon>
        <taxon>Nematoda</taxon>
        <taxon>Chromadorea</taxon>
        <taxon>Rhabditida</taxon>
        <taxon>Rhabditina</taxon>
        <taxon>Rhabditomorpha</taxon>
        <taxon>Strongyloidea</taxon>
        <taxon>Ancylostomatidae</taxon>
        <taxon>Ancylostomatinae</taxon>
        <taxon>Ancylostoma</taxon>
    </lineage>
</organism>
<accession>A0A016V9L0</accession>
<dbReference type="Proteomes" id="UP000024635">
    <property type="component" value="Unassembled WGS sequence"/>
</dbReference>
<keyword evidence="2" id="KW-1185">Reference proteome</keyword>
<comment type="caution">
    <text evidence="1">The sequence shown here is derived from an EMBL/GenBank/DDBJ whole genome shotgun (WGS) entry which is preliminary data.</text>
</comment>
<dbReference type="EMBL" id="JARK01001351">
    <property type="protein sequence ID" value="EYC23692.1"/>
    <property type="molecule type" value="Genomic_DNA"/>
</dbReference>
<dbReference type="AlphaFoldDB" id="A0A016V9L0"/>